<dbReference type="InterPro" id="IPR051083">
    <property type="entry name" value="GrpII_Intron_Splice-Mob/Def"/>
</dbReference>
<dbReference type="SUPFAM" id="SSF56672">
    <property type="entry name" value="DNA/RNA polymerases"/>
    <property type="match status" value="1"/>
</dbReference>
<dbReference type="CDD" id="cd01651">
    <property type="entry name" value="RT_G2_intron"/>
    <property type="match status" value="1"/>
</dbReference>
<dbReference type="PROSITE" id="PS50878">
    <property type="entry name" value="RT_POL"/>
    <property type="match status" value="1"/>
</dbReference>
<proteinExistence type="inferred from homology"/>
<comment type="similarity">
    <text evidence="1">Belongs to the bacterial reverse transcriptase family.</text>
</comment>
<name>A0A401X7Q7_ACEPA</name>
<reference evidence="3 4" key="1">
    <citation type="submission" date="2016-06" db="EMBL/GenBank/DDBJ databases">
        <title>Acetobacter pasteurianus NBRC 3278 whole genome sequencing project.</title>
        <authorList>
            <person name="Matsutani M."/>
            <person name="Shiwa Y."/>
            <person name="Okamoto-Kainuma A."/>
            <person name="Ishikawa M."/>
            <person name="Koizumi Y."/>
            <person name="Yoshikawa H."/>
            <person name="Yakushi T."/>
            <person name="Matsushita K."/>
        </authorList>
    </citation>
    <scope>NUCLEOTIDE SEQUENCE [LARGE SCALE GENOMIC DNA]</scope>
    <source>
        <strain evidence="3 4">NBRC 3278</strain>
    </source>
</reference>
<protein>
    <recommendedName>
        <fullName evidence="2">Reverse transcriptase domain-containing protein</fullName>
    </recommendedName>
</protein>
<keyword evidence="4" id="KW-1185">Reference proteome</keyword>
<evidence type="ECO:0000259" key="2">
    <source>
        <dbReference type="PROSITE" id="PS50878"/>
    </source>
</evidence>
<organism evidence="3 4">
    <name type="scientific">Acetobacter pasteurianus NBRC 3278</name>
    <dbReference type="NCBI Taxonomy" id="1226660"/>
    <lineage>
        <taxon>Bacteria</taxon>
        <taxon>Pseudomonadati</taxon>
        <taxon>Pseudomonadota</taxon>
        <taxon>Alphaproteobacteria</taxon>
        <taxon>Acetobacterales</taxon>
        <taxon>Acetobacteraceae</taxon>
        <taxon>Acetobacter</taxon>
    </lineage>
</organism>
<dbReference type="Proteomes" id="UP000287385">
    <property type="component" value="Unassembled WGS sequence"/>
</dbReference>
<evidence type="ECO:0000313" key="3">
    <source>
        <dbReference type="EMBL" id="GCD63931.1"/>
    </source>
</evidence>
<dbReference type="PANTHER" id="PTHR34047:SF8">
    <property type="entry name" value="PROTEIN YKFC"/>
    <property type="match status" value="1"/>
</dbReference>
<evidence type="ECO:0000256" key="1">
    <source>
        <dbReference type="ARBA" id="ARBA00034120"/>
    </source>
</evidence>
<dbReference type="Pfam" id="PF00078">
    <property type="entry name" value="RVT_1"/>
    <property type="match status" value="1"/>
</dbReference>
<evidence type="ECO:0000313" key="4">
    <source>
        <dbReference type="Proteomes" id="UP000287385"/>
    </source>
</evidence>
<gene>
    <name evidence="3" type="ORF">NBRC3278_3024</name>
</gene>
<dbReference type="InterPro" id="IPR043502">
    <property type="entry name" value="DNA/RNA_pol_sf"/>
</dbReference>
<dbReference type="PANTHER" id="PTHR34047">
    <property type="entry name" value="NUCLEAR INTRON MATURASE 1, MITOCHONDRIAL-RELATED"/>
    <property type="match status" value="1"/>
</dbReference>
<dbReference type="NCBIfam" id="NF041746">
    <property type="entry name" value="Drt2"/>
    <property type="match status" value="1"/>
</dbReference>
<comment type="caution">
    <text evidence="3">The sequence shown here is derived from an EMBL/GenBank/DDBJ whole genome shotgun (WGS) entry which is preliminary data.</text>
</comment>
<dbReference type="EMBL" id="BDEV01000134">
    <property type="protein sequence ID" value="GCD63931.1"/>
    <property type="molecule type" value="Genomic_DNA"/>
</dbReference>
<dbReference type="InterPro" id="IPR000477">
    <property type="entry name" value="RT_dom"/>
</dbReference>
<feature type="domain" description="Reverse transcriptase" evidence="2">
    <location>
        <begin position="1"/>
        <end position="344"/>
    </location>
</feature>
<sequence length="444" mass="51229">MSGFYLPADDEFDPSLDDFVPSYILPVESKIRNYKHFDLPLPKSALIQTFDFSSEHTPHRFLPLLGFTDRNRKFSPDIKGKKLQTFKERPIRFAGHKDAFYLQAYASHLNEYYEQALLKDGISKSVIAYRKGGGTNIHHAKTLFDEIKKRGDCTVIAMDISGFFDNIDHEILRDEIAKLLNRPNLIGHHATVWKNMTRYSWVETEDLDHILGRNRHARGRICSEADFRNHVRGRRGGLIQSNTQPFGIPQGTPVSGLYANIYLRTFDHTIIELCKHCGGSYRRYSDDIAVVLPLGAKVPHVVSIVGKLLADVRLTLSVHKTESARFRNGKLITSYPIQYLGFTFDGHNILIRPSSIAAYLRKMRRGIHAKMVAAKMQNIPRTQIFKRESLSRYTHLGKRRNFISYAHKAAHIMNSPEIKKQIRKHKTWFNRAWNKELEIVFNKK</sequence>
<dbReference type="AlphaFoldDB" id="A0A401X7Q7"/>
<dbReference type="RefSeq" id="WP_124297790.1">
    <property type="nucleotide sequence ID" value="NZ_BDEV01000134.1"/>
</dbReference>
<accession>A0A401X7Q7</accession>